<name>A0A501PGY3_9PROT</name>
<evidence type="ECO:0000313" key="1">
    <source>
        <dbReference type="EMBL" id="TPD59337.1"/>
    </source>
</evidence>
<dbReference type="RefSeq" id="WP_139941001.1">
    <property type="nucleotide sequence ID" value="NZ_JBHSYP010000006.1"/>
</dbReference>
<comment type="caution">
    <text evidence="1">The sequence shown here is derived from an EMBL/GenBank/DDBJ whole genome shotgun (WGS) entry which is preliminary data.</text>
</comment>
<proteinExistence type="predicted"/>
<protein>
    <submittedName>
        <fullName evidence="1">Adenylate/guanylate cyclase domain-containing protein</fullName>
    </submittedName>
</protein>
<sequence length="230" mass="25879">MSNWSNKLTEKMEEILSTTWDVRTGNVIPDASDVKLKDGAVKIEAAFLYADLAGSSKLAEICPWSTTAKIIIAYLDCCTRSIRVNGGEVRSFDGDRVMGIFKGKTPCTDAVLTAREIDWMVHNKLNPLAKSKFRSIDENNLRIKHCIGIDFGEAYAVRAGIRDNNDLIWVGKSASFSAKLSDVRDYPFEVYVSSTCRNRLVKYEDGWSRENFSFAGKNYYAYKTKTPIEP</sequence>
<dbReference type="SUPFAM" id="SSF55073">
    <property type="entry name" value="Nucleotide cyclase"/>
    <property type="match status" value="1"/>
</dbReference>
<evidence type="ECO:0000313" key="2">
    <source>
        <dbReference type="Proteomes" id="UP000319148"/>
    </source>
</evidence>
<accession>A0A501PGY3</accession>
<keyword evidence="2" id="KW-1185">Reference proteome</keyword>
<dbReference type="Gene3D" id="3.30.70.1230">
    <property type="entry name" value="Nucleotide cyclase"/>
    <property type="match status" value="1"/>
</dbReference>
<gene>
    <name evidence="1" type="ORF">FIV46_11110</name>
</gene>
<dbReference type="InterPro" id="IPR029787">
    <property type="entry name" value="Nucleotide_cyclase"/>
</dbReference>
<dbReference type="EMBL" id="VFIY01000014">
    <property type="protein sequence ID" value="TPD59337.1"/>
    <property type="molecule type" value="Genomic_DNA"/>
</dbReference>
<dbReference type="OrthoDB" id="9807521at2"/>
<reference evidence="2" key="1">
    <citation type="submission" date="2019-06" db="EMBL/GenBank/DDBJ databases">
        <title>The complete genome of Emcibacter congregatus ZYLT.</title>
        <authorList>
            <person name="Zhao Z."/>
        </authorList>
    </citation>
    <scope>NUCLEOTIDE SEQUENCE [LARGE SCALE GENOMIC DNA]</scope>
    <source>
        <strain evidence="2">MCCC 1A06723</strain>
    </source>
</reference>
<dbReference type="AlphaFoldDB" id="A0A501PGY3"/>
<dbReference type="Proteomes" id="UP000319148">
    <property type="component" value="Unassembled WGS sequence"/>
</dbReference>
<organism evidence="1 2">
    <name type="scientific">Emcibacter nanhaiensis</name>
    <dbReference type="NCBI Taxonomy" id="1505037"/>
    <lineage>
        <taxon>Bacteria</taxon>
        <taxon>Pseudomonadati</taxon>
        <taxon>Pseudomonadota</taxon>
        <taxon>Alphaproteobacteria</taxon>
        <taxon>Emcibacterales</taxon>
        <taxon>Emcibacteraceae</taxon>
        <taxon>Emcibacter</taxon>
    </lineage>
</organism>